<feature type="domain" description="Peptidase M16 C-terminal" evidence="4">
    <location>
        <begin position="156"/>
        <end position="328"/>
    </location>
</feature>
<dbReference type="InterPro" id="IPR007863">
    <property type="entry name" value="Peptidase_M16_C"/>
</dbReference>
<dbReference type="InterPro" id="IPR011765">
    <property type="entry name" value="Pept_M16_N"/>
</dbReference>
<gene>
    <name evidence="5" type="ORF">AUJ66_00730</name>
</gene>
<dbReference type="AlphaFoldDB" id="A0A1J4SK18"/>
<evidence type="ECO:0000256" key="2">
    <source>
        <dbReference type="RuleBase" id="RU004447"/>
    </source>
</evidence>
<name>A0A1J4SK18_9BACT</name>
<dbReference type="GO" id="GO:0006508">
    <property type="term" value="P:proteolysis"/>
    <property type="evidence" value="ECO:0007669"/>
    <property type="project" value="InterPro"/>
</dbReference>
<dbReference type="Pfam" id="PF05193">
    <property type="entry name" value="Peptidase_M16_C"/>
    <property type="match status" value="1"/>
</dbReference>
<dbReference type="InterPro" id="IPR001431">
    <property type="entry name" value="Pept_M16_Zn_BS"/>
</dbReference>
<dbReference type="InterPro" id="IPR011249">
    <property type="entry name" value="Metalloenz_LuxS/M16"/>
</dbReference>
<proteinExistence type="inferred from homology"/>
<accession>A0A1J4SK18</accession>
<comment type="similarity">
    <text evidence="1 2">Belongs to the peptidase M16 family.</text>
</comment>
<reference evidence="5 6" key="1">
    <citation type="journal article" date="2016" name="Environ. Microbiol.">
        <title>Genomic resolution of a cold subsurface aquifer community provides metabolic insights for novel microbes adapted to high CO concentrations.</title>
        <authorList>
            <person name="Probst A.J."/>
            <person name="Castelle C.J."/>
            <person name="Singh A."/>
            <person name="Brown C.T."/>
            <person name="Anantharaman K."/>
            <person name="Sharon I."/>
            <person name="Hug L.A."/>
            <person name="Burstein D."/>
            <person name="Emerson J.B."/>
            <person name="Thomas B.C."/>
            <person name="Banfield J.F."/>
        </authorList>
    </citation>
    <scope>NUCLEOTIDE SEQUENCE [LARGE SCALE GENOMIC DNA]</scope>
    <source>
        <strain evidence="5">CG1_02_38_46</strain>
    </source>
</reference>
<feature type="domain" description="Peptidase M16 N-terminal" evidence="3">
    <location>
        <begin position="3"/>
        <end position="148"/>
    </location>
</feature>
<evidence type="ECO:0000259" key="3">
    <source>
        <dbReference type="Pfam" id="PF00675"/>
    </source>
</evidence>
<dbReference type="STRING" id="1817893.AUJ66_00730"/>
<organism evidence="5 6">
    <name type="scientific">Candidatus Desantisbacteria bacterium CG1_02_38_46</name>
    <dbReference type="NCBI Taxonomy" id="1817893"/>
    <lineage>
        <taxon>Bacteria</taxon>
        <taxon>Candidatus Desantisiibacteriota</taxon>
    </lineage>
</organism>
<evidence type="ECO:0000259" key="4">
    <source>
        <dbReference type="Pfam" id="PF05193"/>
    </source>
</evidence>
<dbReference type="GO" id="GO:0004222">
    <property type="term" value="F:metalloendopeptidase activity"/>
    <property type="evidence" value="ECO:0007669"/>
    <property type="project" value="InterPro"/>
</dbReference>
<evidence type="ECO:0000313" key="5">
    <source>
        <dbReference type="EMBL" id="OIN98597.1"/>
    </source>
</evidence>
<dbReference type="Gene3D" id="3.30.830.10">
    <property type="entry name" value="Metalloenzyme, LuxS/M16 peptidase-like"/>
    <property type="match status" value="2"/>
</dbReference>
<dbReference type="InterPro" id="IPR050361">
    <property type="entry name" value="MPP/UQCRC_Complex"/>
</dbReference>
<dbReference type="PROSITE" id="PS00143">
    <property type="entry name" value="INSULINASE"/>
    <property type="match status" value="1"/>
</dbReference>
<dbReference type="Pfam" id="PF00675">
    <property type="entry name" value="Peptidase_M16"/>
    <property type="match status" value="1"/>
</dbReference>
<dbReference type="PANTHER" id="PTHR11851:SF49">
    <property type="entry name" value="MITOCHONDRIAL-PROCESSING PEPTIDASE SUBUNIT ALPHA"/>
    <property type="match status" value="1"/>
</dbReference>
<comment type="caution">
    <text evidence="5">The sequence shown here is derived from an EMBL/GenBank/DDBJ whole genome shotgun (WGS) entry which is preliminary data.</text>
</comment>
<protein>
    <recommendedName>
        <fullName evidence="7">Peptidase M16</fullName>
    </recommendedName>
</protein>
<dbReference type="SUPFAM" id="SSF63411">
    <property type="entry name" value="LuxS/MPP-like metallohydrolase"/>
    <property type="match status" value="2"/>
</dbReference>
<dbReference type="PANTHER" id="PTHR11851">
    <property type="entry name" value="METALLOPROTEASE"/>
    <property type="match status" value="1"/>
</dbReference>
<dbReference type="Proteomes" id="UP000182278">
    <property type="component" value="Unassembled WGS sequence"/>
</dbReference>
<evidence type="ECO:0008006" key="7">
    <source>
        <dbReference type="Google" id="ProtNLM"/>
    </source>
</evidence>
<evidence type="ECO:0000313" key="6">
    <source>
        <dbReference type="Proteomes" id="UP000182278"/>
    </source>
</evidence>
<evidence type="ECO:0000256" key="1">
    <source>
        <dbReference type="ARBA" id="ARBA00007261"/>
    </source>
</evidence>
<dbReference type="GO" id="GO:0046872">
    <property type="term" value="F:metal ion binding"/>
    <property type="evidence" value="ECO:0007669"/>
    <property type="project" value="InterPro"/>
</dbReference>
<sequence>MKILVEEMPYLSSISVGVWIVTGSREEEKNINGVSHFIEHMLFKGTKKRNASEIAWTLDRVGGRLNAFTSKEITCYHATVLKEHFSLALDLLSDILFNSLFKEGDIEKEKQVIVEEINLYEDSPTEHINDLLVQTIFPQHPLGQPISGKREAVIHLKRDEILKHFRGHYTPDRFVISVAGNIGPNETEKAVKNFFSGKLFTSSDLPTISVPSFNSNIKVFLRDLNQVHLCIGTPGIPHAHDERYIFSILNLILGGGMSSRLFQKIREKHGLVYAIYSYLAPFRDTGYSGIYAGTNPENFFQVLELIFTEMVKLKEEGVKDDELSMAKEHMKGGFLLSLESSDARMSRLASSEIYLDRIISIDEVLKKIDEVTLQDIRDVANKYFKKELLSTVTLGPKIDEDKIQKTIERIM</sequence>
<dbReference type="EMBL" id="MNUO01000009">
    <property type="protein sequence ID" value="OIN98597.1"/>
    <property type="molecule type" value="Genomic_DNA"/>
</dbReference>